<dbReference type="Pfam" id="PF02518">
    <property type="entry name" value="HATPase_c"/>
    <property type="match status" value="1"/>
</dbReference>
<dbReference type="SMART" id="SM00448">
    <property type="entry name" value="REC"/>
    <property type="match status" value="1"/>
</dbReference>
<evidence type="ECO:0000256" key="13">
    <source>
        <dbReference type="SAM" id="Phobius"/>
    </source>
</evidence>
<dbReference type="Gene3D" id="3.40.50.2300">
    <property type="match status" value="1"/>
</dbReference>
<sequence length="840" mass="91691">MLSPPTEERSPISSVESGFASGSGSGSPALDSEPRSETSRSVKLRAYILIFLLIFGLTPLVLAVLINLPLVLDRTAMFYQRAYLQNLRADFRDLDQHLASRHEMIRLLSKLPEPGLILGEQGDADQIDVARARYTAWINQILADQRDIIQILFVGDDGQERFWLARDARTQEWRPTAAPPQVPNREFLTAGLDLQSGAVMVSRIRIDPFAGVDDARQLMTLSLVSRIGGEKPEDPRGVVVMTIDVGGLAQFYRDTLWVNHDGSYLRPGQPASGQPEAFDAFPGLAEIFAGGTLAVWKGRQGRQLLWVPMFLTEDGVPLWVGRAVDPSPIEEFRDALIVRVLSIIFLLVLVVMVLARWIAARAEHFGQELRGGIGQVLRDGRPLRFSWRGPREIRELGEQLTVLAQTHAEHLQAAQAHTRELERSNRYKSEFLANVSHELRTPLNSILLLSKMLAAETSGLNPGQRRQAQVIHEAGRDLRTMIDNILDISRIEAGHVAVTSDWVELRPMLEELIELVEPMVAEKPVVLDLEIDPRAATRVYTDRDKLRQILKNFLSNAVKFTEQGRITLAVNAGGDPQKEVALSVADSGIGIPHDKQEIIFEAFQQADGSTRRRYGGTGLGLSISRELALLLGGRIQVESSPGAGACFTLYMPVAAVAVEPEGVSAAAPASAHATPLPVEDSPEDSPAALRPTSARGNGSGSSGGWVLIVERDVKTLVQLASELSRRDLRVQTAADLDEALETLQDEGEGCELVLLAAGVSDEMTCATIRTLLSRNTGPHPAVAVLGDRSAKTRVADCLGAGAVEFLSKPIDPDQLTALLADVLPDRYVPEPSAAIREPIV</sequence>
<proteinExistence type="predicted"/>
<dbReference type="InterPro" id="IPR036890">
    <property type="entry name" value="HATPase_C_sf"/>
</dbReference>
<dbReference type="InterPro" id="IPR003594">
    <property type="entry name" value="HATPase_dom"/>
</dbReference>
<keyword evidence="5" id="KW-0597">Phosphoprotein</keyword>
<evidence type="ECO:0000256" key="10">
    <source>
        <dbReference type="ARBA" id="ARBA00023012"/>
    </source>
</evidence>
<feature type="region of interest" description="Disordered" evidence="12">
    <location>
        <begin position="1"/>
        <end position="35"/>
    </location>
</feature>
<organism evidence="16 17">
    <name type="scientific">Thiocapsa rosea</name>
    <dbReference type="NCBI Taxonomy" id="69360"/>
    <lineage>
        <taxon>Bacteria</taxon>
        <taxon>Pseudomonadati</taxon>
        <taxon>Pseudomonadota</taxon>
        <taxon>Gammaproteobacteria</taxon>
        <taxon>Chromatiales</taxon>
        <taxon>Chromatiaceae</taxon>
        <taxon>Thiocapsa</taxon>
    </lineage>
</organism>
<keyword evidence="7 13" id="KW-0812">Transmembrane</keyword>
<dbReference type="AlphaFoldDB" id="A0A495V4Q2"/>
<feature type="transmembrane region" description="Helical" evidence="13">
    <location>
        <begin position="46"/>
        <end position="72"/>
    </location>
</feature>
<dbReference type="SUPFAM" id="SSF52172">
    <property type="entry name" value="CheY-like"/>
    <property type="match status" value="1"/>
</dbReference>
<dbReference type="InterPro" id="IPR005467">
    <property type="entry name" value="His_kinase_dom"/>
</dbReference>
<dbReference type="CDD" id="cd00082">
    <property type="entry name" value="HisKA"/>
    <property type="match status" value="1"/>
</dbReference>
<dbReference type="InterPro" id="IPR036097">
    <property type="entry name" value="HisK_dim/P_sf"/>
</dbReference>
<dbReference type="SMART" id="SM00388">
    <property type="entry name" value="HisKA"/>
    <property type="match status" value="1"/>
</dbReference>
<gene>
    <name evidence="16" type="ORF">BDD21_1677</name>
</gene>
<dbReference type="InterPro" id="IPR011006">
    <property type="entry name" value="CheY-like_superfamily"/>
</dbReference>
<feature type="compositionally biased region" description="Basic and acidic residues" evidence="12">
    <location>
        <begin position="1"/>
        <end position="10"/>
    </location>
</feature>
<keyword evidence="8 16" id="KW-0418">Kinase</keyword>
<dbReference type="Pfam" id="PF00072">
    <property type="entry name" value="Response_reg"/>
    <property type="match status" value="1"/>
</dbReference>
<dbReference type="SUPFAM" id="SSF55874">
    <property type="entry name" value="ATPase domain of HSP90 chaperone/DNA topoisomerase II/histidine kinase"/>
    <property type="match status" value="1"/>
</dbReference>
<evidence type="ECO:0000256" key="2">
    <source>
        <dbReference type="ARBA" id="ARBA00004651"/>
    </source>
</evidence>
<keyword evidence="17" id="KW-1185">Reference proteome</keyword>
<evidence type="ECO:0000256" key="1">
    <source>
        <dbReference type="ARBA" id="ARBA00000085"/>
    </source>
</evidence>
<evidence type="ECO:0000313" key="17">
    <source>
        <dbReference type="Proteomes" id="UP000274556"/>
    </source>
</evidence>
<accession>A0A495V4Q2</accession>
<comment type="caution">
    <text evidence="11">Lacks conserved residue(s) required for the propagation of feature annotation.</text>
</comment>
<name>A0A495V4Q2_9GAMM</name>
<evidence type="ECO:0000256" key="7">
    <source>
        <dbReference type="ARBA" id="ARBA00022692"/>
    </source>
</evidence>
<dbReference type="Gene3D" id="3.30.565.10">
    <property type="entry name" value="Histidine kinase-like ATPase, C-terminal domain"/>
    <property type="match status" value="1"/>
</dbReference>
<feature type="transmembrane region" description="Helical" evidence="13">
    <location>
        <begin position="336"/>
        <end position="359"/>
    </location>
</feature>
<dbReference type="GO" id="GO:0005886">
    <property type="term" value="C:plasma membrane"/>
    <property type="evidence" value="ECO:0007669"/>
    <property type="project" value="UniProtKB-SubCell"/>
</dbReference>
<protein>
    <recommendedName>
        <fullName evidence="3">histidine kinase</fullName>
        <ecNumber evidence="3">2.7.13.3</ecNumber>
    </recommendedName>
</protein>
<dbReference type="SUPFAM" id="SSF47384">
    <property type="entry name" value="Homodimeric domain of signal transducing histidine kinase"/>
    <property type="match status" value="1"/>
</dbReference>
<dbReference type="InterPro" id="IPR001789">
    <property type="entry name" value="Sig_transdc_resp-reg_receiver"/>
</dbReference>
<dbReference type="PRINTS" id="PR00344">
    <property type="entry name" value="BCTRLSENSOR"/>
</dbReference>
<comment type="subcellular location">
    <subcellularLocation>
        <location evidence="2">Cell membrane</location>
        <topology evidence="2">Multi-pass membrane protein</topology>
    </subcellularLocation>
</comment>
<feature type="compositionally biased region" description="Low complexity" evidence="12">
    <location>
        <begin position="13"/>
        <end position="22"/>
    </location>
</feature>
<evidence type="ECO:0000256" key="4">
    <source>
        <dbReference type="ARBA" id="ARBA00022475"/>
    </source>
</evidence>
<dbReference type="CDD" id="cd16922">
    <property type="entry name" value="HATPase_EvgS-ArcB-TorS-like"/>
    <property type="match status" value="1"/>
</dbReference>
<dbReference type="SMART" id="SM00387">
    <property type="entry name" value="HATPase_c"/>
    <property type="match status" value="1"/>
</dbReference>
<comment type="catalytic activity">
    <reaction evidence="1">
        <text>ATP + protein L-histidine = ADP + protein N-phospho-L-histidine.</text>
        <dbReference type="EC" id="2.7.13.3"/>
    </reaction>
</comment>
<dbReference type="Gene3D" id="3.30.450.20">
    <property type="entry name" value="PAS domain"/>
    <property type="match status" value="1"/>
</dbReference>
<keyword evidence="9 13" id="KW-1133">Transmembrane helix</keyword>
<reference evidence="16 17" key="1">
    <citation type="submission" date="2018-10" db="EMBL/GenBank/DDBJ databases">
        <title>Genomic Encyclopedia of Archaeal and Bacterial Type Strains, Phase II (KMG-II): from individual species to whole genera.</title>
        <authorList>
            <person name="Goeker M."/>
        </authorList>
    </citation>
    <scope>NUCLEOTIDE SEQUENCE [LARGE SCALE GENOMIC DNA]</scope>
    <source>
        <strain evidence="16 17">DSM 235</strain>
    </source>
</reference>
<dbReference type="Gene3D" id="1.10.287.130">
    <property type="match status" value="1"/>
</dbReference>
<dbReference type="GO" id="GO:0000155">
    <property type="term" value="F:phosphorelay sensor kinase activity"/>
    <property type="evidence" value="ECO:0007669"/>
    <property type="project" value="InterPro"/>
</dbReference>
<evidence type="ECO:0000256" key="5">
    <source>
        <dbReference type="ARBA" id="ARBA00022553"/>
    </source>
</evidence>
<dbReference type="Pfam" id="PF00512">
    <property type="entry name" value="HisKA"/>
    <property type="match status" value="1"/>
</dbReference>
<dbReference type="InterPro" id="IPR003661">
    <property type="entry name" value="HisK_dim/P_dom"/>
</dbReference>
<feature type="domain" description="Histidine kinase" evidence="14">
    <location>
        <begin position="434"/>
        <end position="655"/>
    </location>
</feature>
<evidence type="ECO:0000313" key="16">
    <source>
        <dbReference type="EMBL" id="RKT44299.1"/>
    </source>
</evidence>
<evidence type="ECO:0000256" key="3">
    <source>
        <dbReference type="ARBA" id="ARBA00012438"/>
    </source>
</evidence>
<dbReference type="InterPro" id="IPR029151">
    <property type="entry name" value="Sensor-like_sf"/>
</dbReference>
<keyword evidence="4" id="KW-1003">Cell membrane</keyword>
<evidence type="ECO:0000256" key="6">
    <source>
        <dbReference type="ARBA" id="ARBA00022679"/>
    </source>
</evidence>
<keyword evidence="13" id="KW-0472">Membrane</keyword>
<feature type="region of interest" description="Disordered" evidence="12">
    <location>
        <begin position="668"/>
        <end position="701"/>
    </location>
</feature>
<dbReference type="CDD" id="cd00156">
    <property type="entry name" value="REC"/>
    <property type="match status" value="1"/>
</dbReference>
<evidence type="ECO:0000259" key="15">
    <source>
        <dbReference type="PROSITE" id="PS50110"/>
    </source>
</evidence>
<dbReference type="PROSITE" id="PS50110">
    <property type="entry name" value="RESPONSE_REGULATORY"/>
    <property type="match status" value="1"/>
</dbReference>
<dbReference type="SUPFAM" id="SSF103190">
    <property type="entry name" value="Sensory domain-like"/>
    <property type="match status" value="1"/>
</dbReference>
<dbReference type="FunFam" id="3.30.565.10:FF:000010">
    <property type="entry name" value="Sensor histidine kinase RcsC"/>
    <property type="match status" value="1"/>
</dbReference>
<keyword evidence="10" id="KW-0902">Two-component regulatory system</keyword>
<evidence type="ECO:0000256" key="12">
    <source>
        <dbReference type="SAM" id="MobiDB-lite"/>
    </source>
</evidence>
<dbReference type="Proteomes" id="UP000274556">
    <property type="component" value="Unassembled WGS sequence"/>
</dbReference>
<dbReference type="PANTHER" id="PTHR43047">
    <property type="entry name" value="TWO-COMPONENT HISTIDINE PROTEIN KINASE"/>
    <property type="match status" value="1"/>
</dbReference>
<evidence type="ECO:0000256" key="8">
    <source>
        <dbReference type="ARBA" id="ARBA00022777"/>
    </source>
</evidence>
<dbReference type="EC" id="2.7.13.3" evidence="3"/>
<keyword evidence="6" id="KW-0808">Transferase</keyword>
<dbReference type="EMBL" id="RBXL01000001">
    <property type="protein sequence ID" value="RKT44299.1"/>
    <property type="molecule type" value="Genomic_DNA"/>
</dbReference>
<evidence type="ECO:0000256" key="11">
    <source>
        <dbReference type="PROSITE-ProRule" id="PRU00169"/>
    </source>
</evidence>
<feature type="domain" description="Response regulatory" evidence="15">
    <location>
        <begin position="705"/>
        <end position="823"/>
    </location>
</feature>
<comment type="caution">
    <text evidence="16">The sequence shown here is derived from an EMBL/GenBank/DDBJ whole genome shotgun (WGS) entry which is preliminary data.</text>
</comment>
<dbReference type="PROSITE" id="PS50109">
    <property type="entry name" value="HIS_KIN"/>
    <property type="match status" value="1"/>
</dbReference>
<evidence type="ECO:0000256" key="9">
    <source>
        <dbReference type="ARBA" id="ARBA00022989"/>
    </source>
</evidence>
<dbReference type="InterPro" id="IPR004358">
    <property type="entry name" value="Sig_transdc_His_kin-like_C"/>
</dbReference>
<evidence type="ECO:0000259" key="14">
    <source>
        <dbReference type="PROSITE" id="PS50109"/>
    </source>
</evidence>